<keyword evidence="1" id="KW-0812">Transmembrane</keyword>
<protein>
    <recommendedName>
        <fullName evidence="3">FeoB-associated Cys-rich membrane protein</fullName>
    </recommendedName>
</protein>
<proteinExistence type="predicted"/>
<accession>A0A0F9RRY6</accession>
<evidence type="ECO:0008006" key="3">
    <source>
        <dbReference type="Google" id="ProtNLM"/>
    </source>
</evidence>
<evidence type="ECO:0000313" key="2">
    <source>
        <dbReference type="EMBL" id="KKN27746.1"/>
    </source>
</evidence>
<dbReference type="AlphaFoldDB" id="A0A0F9RRY6"/>
<organism evidence="2">
    <name type="scientific">marine sediment metagenome</name>
    <dbReference type="NCBI Taxonomy" id="412755"/>
    <lineage>
        <taxon>unclassified sequences</taxon>
        <taxon>metagenomes</taxon>
        <taxon>ecological metagenomes</taxon>
    </lineage>
</organism>
<keyword evidence="1" id="KW-0472">Membrane</keyword>
<evidence type="ECO:0000256" key="1">
    <source>
        <dbReference type="SAM" id="Phobius"/>
    </source>
</evidence>
<feature type="transmembrane region" description="Helical" evidence="1">
    <location>
        <begin position="6"/>
        <end position="25"/>
    </location>
</feature>
<sequence>MISFQTILVYIILAIAVGYLVKKFILPKALFASNKSNSKGCGQDNCGCH</sequence>
<comment type="caution">
    <text evidence="2">The sequence shown here is derived from an EMBL/GenBank/DDBJ whole genome shotgun (WGS) entry which is preliminary data.</text>
</comment>
<name>A0A0F9RRY6_9ZZZZ</name>
<dbReference type="EMBL" id="LAZR01002615">
    <property type="protein sequence ID" value="KKN27746.1"/>
    <property type="molecule type" value="Genomic_DNA"/>
</dbReference>
<reference evidence="2" key="1">
    <citation type="journal article" date="2015" name="Nature">
        <title>Complex archaea that bridge the gap between prokaryotes and eukaryotes.</title>
        <authorList>
            <person name="Spang A."/>
            <person name="Saw J.H."/>
            <person name="Jorgensen S.L."/>
            <person name="Zaremba-Niedzwiedzka K."/>
            <person name="Martijn J."/>
            <person name="Lind A.E."/>
            <person name="van Eijk R."/>
            <person name="Schleper C."/>
            <person name="Guy L."/>
            <person name="Ettema T.J."/>
        </authorList>
    </citation>
    <scope>NUCLEOTIDE SEQUENCE</scope>
</reference>
<gene>
    <name evidence="2" type="ORF">LCGC14_0861380</name>
</gene>
<keyword evidence="1" id="KW-1133">Transmembrane helix</keyword>